<evidence type="ECO:0008006" key="13">
    <source>
        <dbReference type="Google" id="ProtNLM"/>
    </source>
</evidence>
<comment type="caution">
    <text evidence="5">Lacks conserved residue(s) required for the propagation of feature annotation.</text>
</comment>
<keyword evidence="2 8" id="KW-0732">Signal</keyword>
<evidence type="ECO:0000256" key="3">
    <source>
        <dbReference type="ARBA" id="ARBA00022737"/>
    </source>
</evidence>
<feature type="transmembrane region" description="Helical" evidence="7">
    <location>
        <begin position="585"/>
        <end position="609"/>
    </location>
</feature>
<dbReference type="Gene3D" id="3.80.10.10">
    <property type="entry name" value="Ribonuclease Inhibitor"/>
    <property type="match status" value="2"/>
</dbReference>
<dbReference type="Ensembl" id="ENSELUT00000088293.1">
    <property type="protein sequence ID" value="ENSELUP00000095412.1"/>
    <property type="gene ID" value="ENSELUG00000045387.1"/>
</dbReference>
<dbReference type="GeneID" id="105008473"/>
<dbReference type="InterPro" id="IPR003591">
    <property type="entry name" value="Leu-rich_rpt_typical-subtyp"/>
</dbReference>
<dbReference type="SMART" id="SM00181">
    <property type="entry name" value="EGF"/>
    <property type="match status" value="1"/>
</dbReference>
<evidence type="ECO:0000256" key="8">
    <source>
        <dbReference type="SAM" id="SignalP"/>
    </source>
</evidence>
<keyword evidence="1" id="KW-0433">Leucine-rich repeat</keyword>
<dbReference type="PRINTS" id="PR00019">
    <property type="entry name" value="LEURICHRPT"/>
</dbReference>
<dbReference type="PROSITE" id="PS00022">
    <property type="entry name" value="EGF_1"/>
    <property type="match status" value="1"/>
</dbReference>
<dbReference type="PROSITE" id="PS01186">
    <property type="entry name" value="EGF_2"/>
    <property type="match status" value="1"/>
</dbReference>
<feature type="region of interest" description="Disordered" evidence="6">
    <location>
        <begin position="360"/>
        <end position="413"/>
    </location>
</feature>
<dbReference type="SMART" id="SM00082">
    <property type="entry name" value="LRRCT"/>
    <property type="match status" value="1"/>
</dbReference>
<evidence type="ECO:0000256" key="1">
    <source>
        <dbReference type="ARBA" id="ARBA00022614"/>
    </source>
</evidence>
<dbReference type="InterPro" id="IPR013783">
    <property type="entry name" value="Ig-like_fold"/>
</dbReference>
<dbReference type="KEGG" id="els:105008473"/>
<dbReference type="Pfam" id="PF13855">
    <property type="entry name" value="LRR_8"/>
    <property type="match status" value="2"/>
</dbReference>
<evidence type="ECO:0000256" key="6">
    <source>
        <dbReference type="SAM" id="MobiDB-lite"/>
    </source>
</evidence>
<organism evidence="11 12">
    <name type="scientific">Esox lucius</name>
    <name type="common">Northern pike</name>
    <dbReference type="NCBI Taxonomy" id="8010"/>
    <lineage>
        <taxon>Eukaryota</taxon>
        <taxon>Metazoa</taxon>
        <taxon>Chordata</taxon>
        <taxon>Craniata</taxon>
        <taxon>Vertebrata</taxon>
        <taxon>Euteleostomi</taxon>
        <taxon>Actinopterygii</taxon>
        <taxon>Neopterygii</taxon>
        <taxon>Teleostei</taxon>
        <taxon>Protacanthopterygii</taxon>
        <taxon>Esociformes</taxon>
        <taxon>Esocidae</taxon>
        <taxon>Esox</taxon>
    </lineage>
</organism>
<feature type="signal peptide" evidence="8">
    <location>
        <begin position="1"/>
        <end position="21"/>
    </location>
</feature>
<dbReference type="InterPro" id="IPR000483">
    <property type="entry name" value="Cys-rich_flank_reg_C"/>
</dbReference>
<evidence type="ECO:0000256" key="5">
    <source>
        <dbReference type="PROSITE-ProRule" id="PRU00076"/>
    </source>
</evidence>
<evidence type="ECO:0000259" key="9">
    <source>
        <dbReference type="PROSITE" id="PS50026"/>
    </source>
</evidence>
<dbReference type="InterPro" id="IPR001611">
    <property type="entry name" value="Leu-rich_rpt"/>
</dbReference>
<keyword evidence="12" id="KW-1185">Reference proteome</keyword>
<reference evidence="11" key="2">
    <citation type="submission" date="2025-05" db="UniProtKB">
        <authorList>
            <consortium name="Ensembl"/>
        </authorList>
    </citation>
    <scope>IDENTIFICATION</scope>
</reference>
<keyword evidence="7" id="KW-1133">Transmembrane helix</keyword>
<dbReference type="PANTHER" id="PTHR45712">
    <property type="entry name" value="AGAP008170-PA"/>
    <property type="match status" value="1"/>
</dbReference>
<dbReference type="Proteomes" id="UP000265140">
    <property type="component" value="Chromosome 11"/>
</dbReference>
<keyword evidence="5" id="KW-0245">EGF-like domain</keyword>
<dbReference type="RefSeq" id="XP_010866098.2">
    <property type="nucleotide sequence ID" value="XM_010867796.3"/>
</dbReference>
<dbReference type="CTD" id="100004428"/>
<proteinExistence type="predicted"/>
<dbReference type="Ensembl" id="ENSELUT00000091233.1">
    <property type="protein sequence ID" value="ENSELUP00000087431.1"/>
    <property type="gene ID" value="ENSELUG00000045387.1"/>
</dbReference>
<dbReference type="GeneTree" id="ENSGT00940000159318"/>
<feature type="domain" description="EGF-like" evidence="9">
    <location>
        <begin position="414"/>
        <end position="451"/>
    </location>
</feature>
<dbReference type="CDD" id="cd00063">
    <property type="entry name" value="FN3"/>
    <property type="match status" value="1"/>
</dbReference>
<protein>
    <recommendedName>
        <fullName evidence="13">EGF-like domain-containing protein</fullName>
    </recommendedName>
</protein>
<evidence type="ECO:0000313" key="12">
    <source>
        <dbReference type="Proteomes" id="UP000265140"/>
    </source>
</evidence>
<dbReference type="Pfam" id="PF00008">
    <property type="entry name" value="EGF"/>
    <property type="match status" value="1"/>
</dbReference>
<dbReference type="InterPro" id="IPR032675">
    <property type="entry name" value="LRR_dom_sf"/>
</dbReference>
<evidence type="ECO:0000256" key="2">
    <source>
        <dbReference type="ARBA" id="ARBA00022729"/>
    </source>
</evidence>
<evidence type="ECO:0000256" key="7">
    <source>
        <dbReference type="SAM" id="Phobius"/>
    </source>
</evidence>
<keyword evidence="7" id="KW-0472">Membrane</keyword>
<feature type="chain" id="PRO_5044719336" description="EGF-like domain-containing protein" evidence="8">
    <location>
        <begin position="22"/>
        <end position="687"/>
    </location>
</feature>
<evidence type="ECO:0000259" key="10">
    <source>
        <dbReference type="PROSITE" id="PS50853"/>
    </source>
</evidence>
<dbReference type="PROSITE" id="PS50853">
    <property type="entry name" value="FN3"/>
    <property type="match status" value="1"/>
</dbReference>
<dbReference type="PROSITE" id="PS51450">
    <property type="entry name" value="LRR"/>
    <property type="match status" value="3"/>
</dbReference>
<dbReference type="Gene3D" id="2.60.40.10">
    <property type="entry name" value="Immunoglobulins"/>
    <property type="match status" value="1"/>
</dbReference>
<dbReference type="AlphaFoldDB" id="A0AAY5KFA6"/>
<accession>A0AAY5KFA6</accession>
<evidence type="ECO:0000313" key="11">
    <source>
        <dbReference type="Ensembl" id="ENSELUP00000087431.1"/>
    </source>
</evidence>
<dbReference type="PROSITE" id="PS50026">
    <property type="entry name" value="EGF_3"/>
    <property type="match status" value="1"/>
</dbReference>
<feature type="domain" description="Fibronectin type-III" evidence="10">
    <location>
        <begin position="473"/>
        <end position="568"/>
    </location>
</feature>
<dbReference type="InterPro" id="IPR000742">
    <property type="entry name" value="EGF"/>
</dbReference>
<reference evidence="11 12" key="1">
    <citation type="submission" date="2020-02" db="EMBL/GenBank/DDBJ databases">
        <title>Esox lucius (northern pike) genome, fEsoLuc1, primary haplotype.</title>
        <authorList>
            <person name="Myers G."/>
            <person name="Karagic N."/>
            <person name="Meyer A."/>
            <person name="Pippel M."/>
            <person name="Reichard M."/>
            <person name="Winkler S."/>
            <person name="Tracey A."/>
            <person name="Sims Y."/>
            <person name="Howe K."/>
            <person name="Rhie A."/>
            <person name="Formenti G."/>
            <person name="Durbin R."/>
            <person name="Fedrigo O."/>
            <person name="Jarvis E.D."/>
        </authorList>
    </citation>
    <scope>NUCLEOTIDE SEQUENCE [LARGE SCALE GENOMIC DNA]</scope>
</reference>
<dbReference type="CDD" id="cd00054">
    <property type="entry name" value="EGF_CA"/>
    <property type="match status" value="1"/>
</dbReference>
<sequence>MKAFYLLMPFLLIGLSGRTLASECPQYCSCSTPETIFCFQRRSPKIPQGVPALTKNFYLFNNGIEALSEEDFVGMESLEMLDLSQNKLAELPDRVFEPLTSLRNLDLSANQITHLSEESFAGMALLERLYLYSNHIRTIHPAAFQGLEQLLELKLQGNQLTTLPALAMPRLLLLDLRFNSISSPGTKDLQTPNLESLKLAGLGLESLDEELMASLGNLHELDISGNQLTSFPAALRQARGLIYLSLAANPMGPLSLDDLWNLGELQELDISNLSLQGLPEGFAQLLPHLKRLTVAENPFNCLCTLAWFPGWLRNQGVTLGRTEETRCHFPPLNAGKVLERLEHREFGCPTTTTVTASTIRTTTTTPPPVTTLPSTTPAIPAAGPSEEDTSVGTDSQPLPPVPASPSSSSQNPEVDYLCPSQTCLNGGTCRIDRQGQLECTCPRGFSGSYCENRHQPYLPPNEDNNDIPAATITPDVPDISSRKVTSTSILLDLHLYIEARPYIRGIRLTYRNLSGPDLRPMHLSVPESYPEYTLRGLRPNSTYTVCASPLNDPNGRDSVCTKAHTAAQQLTVTGKQVEDKRLTTMLVPALAILLLLVLVAAAVGVVCYLKRKRAKGHLDLDSDPSQLELEGVKAGLDNGGALPQKQPEPAVVQNGGLEYEVLLIQDHMQDHCTPNNNTTLSHKPSYF</sequence>
<dbReference type="Gene3D" id="2.10.25.10">
    <property type="entry name" value="Laminin"/>
    <property type="match status" value="1"/>
</dbReference>
<dbReference type="SMART" id="SM00364">
    <property type="entry name" value="LRR_BAC"/>
    <property type="match status" value="6"/>
</dbReference>
<evidence type="ECO:0000256" key="4">
    <source>
        <dbReference type="ARBA" id="ARBA00023157"/>
    </source>
</evidence>
<dbReference type="SUPFAM" id="SSF57196">
    <property type="entry name" value="EGF/Laminin"/>
    <property type="match status" value="1"/>
</dbReference>
<dbReference type="Ensembl" id="ENSELUT00000103771.1">
    <property type="protein sequence ID" value="ENSELUP00000095081.1"/>
    <property type="gene ID" value="ENSELUG00000045387.1"/>
</dbReference>
<feature type="disulfide bond" evidence="5">
    <location>
        <begin position="441"/>
        <end position="450"/>
    </location>
</feature>
<dbReference type="Ensembl" id="ENSELUT00000090299.1">
    <property type="protein sequence ID" value="ENSELUP00000084987.1"/>
    <property type="gene ID" value="ENSELUG00000045387.1"/>
</dbReference>
<keyword evidence="7" id="KW-0812">Transmembrane</keyword>
<keyword evidence="3" id="KW-0677">Repeat</keyword>
<dbReference type="PANTHER" id="PTHR45712:SF22">
    <property type="entry name" value="INSULIN-LIKE GROWTH FACTOR-BINDING PROTEIN COMPLEX ACID LABILE SUBUNIT"/>
    <property type="match status" value="1"/>
</dbReference>
<dbReference type="SMART" id="SM00369">
    <property type="entry name" value="LRR_TYP"/>
    <property type="match status" value="8"/>
</dbReference>
<name>A0AAY5KFA6_ESOLU</name>
<dbReference type="InterPro" id="IPR050333">
    <property type="entry name" value="SLRP"/>
</dbReference>
<dbReference type="SUPFAM" id="SSF49265">
    <property type="entry name" value="Fibronectin type III"/>
    <property type="match status" value="1"/>
</dbReference>
<dbReference type="FunFam" id="3.80.10.10:FF:000211">
    <property type="entry name" value="vasorin"/>
    <property type="match status" value="1"/>
</dbReference>
<dbReference type="InterPro" id="IPR036116">
    <property type="entry name" value="FN3_sf"/>
</dbReference>
<dbReference type="SUPFAM" id="SSF52058">
    <property type="entry name" value="L domain-like"/>
    <property type="match status" value="1"/>
</dbReference>
<keyword evidence="4 5" id="KW-1015">Disulfide bond</keyword>
<dbReference type="RefSeq" id="XP_010866099.2">
    <property type="nucleotide sequence ID" value="XM_010867797.4"/>
</dbReference>
<dbReference type="InterPro" id="IPR003961">
    <property type="entry name" value="FN3_dom"/>
</dbReference>
<dbReference type="RefSeq" id="XP_019906496.2">
    <property type="nucleotide sequence ID" value="XM_020050937.2"/>
</dbReference>